<dbReference type="NCBIfam" id="TIGR00481">
    <property type="entry name" value="YbhB/YbcL family Raf kinase inhibitor-like protein"/>
    <property type="match status" value="1"/>
</dbReference>
<protein>
    <submittedName>
        <fullName evidence="1">YbhB/YbcL family Raf kinase inhibitor-like protein</fullName>
    </submittedName>
</protein>
<evidence type="ECO:0000313" key="1">
    <source>
        <dbReference type="EMBL" id="NMB69602.1"/>
    </source>
</evidence>
<dbReference type="InterPro" id="IPR005247">
    <property type="entry name" value="YbhB_YbcL/LppC-like"/>
</dbReference>
<dbReference type="Proteomes" id="UP000526033">
    <property type="component" value="Unassembled WGS sequence"/>
</dbReference>
<dbReference type="Pfam" id="PF01161">
    <property type="entry name" value="PBP"/>
    <property type="match status" value="1"/>
</dbReference>
<dbReference type="EMBL" id="JAAZNL010000002">
    <property type="protein sequence ID" value="NMB69602.1"/>
    <property type="molecule type" value="Genomic_DNA"/>
</dbReference>
<dbReference type="CDD" id="cd00865">
    <property type="entry name" value="PEBP_bact_arch"/>
    <property type="match status" value="1"/>
</dbReference>
<accession>A0A7X9DJG5</accession>
<reference evidence="1 2" key="1">
    <citation type="journal article" date="2020" name="Biotechnol. Biofuels">
        <title>New insights from the biogas microbiome by comprehensive genome-resolved metagenomics of nearly 1600 species originating from multiple anaerobic digesters.</title>
        <authorList>
            <person name="Campanaro S."/>
            <person name="Treu L."/>
            <person name="Rodriguez-R L.M."/>
            <person name="Kovalovszki A."/>
            <person name="Ziels R.M."/>
            <person name="Maus I."/>
            <person name="Zhu X."/>
            <person name="Kougias P.G."/>
            <person name="Basile A."/>
            <person name="Luo G."/>
            <person name="Schluter A."/>
            <person name="Konstantinidis K.T."/>
            <person name="Angelidaki I."/>
        </authorList>
    </citation>
    <scope>NUCLEOTIDE SEQUENCE [LARGE SCALE GENOMIC DNA]</scope>
    <source>
        <strain evidence="1">AS27yjCOA_165</strain>
    </source>
</reference>
<dbReference type="InterPro" id="IPR036610">
    <property type="entry name" value="PEBP-like_sf"/>
</dbReference>
<dbReference type="SUPFAM" id="SSF49777">
    <property type="entry name" value="PEBP-like"/>
    <property type="match status" value="1"/>
</dbReference>
<dbReference type="PANTHER" id="PTHR30289:SF1">
    <property type="entry name" value="PEBP (PHOSPHATIDYLETHANOLAMINE-BINDING PROTEIN) FAMILY PROTEIN"/>
    <property type="match status" value="1"/>
</dbReference>
<evidence type="ECO:0000313" key="2">
    <source>
        <dbReference type="Proteomes" id="UP000526033"/>
    </source>
</evidence>
<dbReference type="AlphaFoldDB" id="A0A7X9DJG5"/>
<dbReference type="PANTHER" id="PTHR30289">
    <property type="entry name" value="UNCHARACTERIZED PROTEIN YBCL-RELATED"/>
    <property type="match status" value="1"/>
</dbReference>
<organism evidence="1 2">
    <name type="scientific">candidate division WWE3 bacterium</name>
    <dbReference type="NCBI Taxonomy" id="2053526"/>
    <lineage>
        <taxon>Bacteria</taxon>
        <taxon>Katanobacteria</taxon>
    </lineage>
</organism>
<comment type="caution">
    <text evidence="1">The sequence shown here is derived from an EMBL/GenBank/DDBJ whole genome shotgun (WGS) entry which is preliminary data.</text>
</comment>
<dbReference type="Gene3D" id="3.90.280.10">
    <property type="entry name" value="PEBP-like"/>
    <property type="match status" value="1"/>
</dbReference>
<gene>
    <name evidence="1" type="ORF">GYA27_00140</name>
</gene>
<name>A0A7X9DJG5_UNCKA</name>
<sequence>MYYLTSVGIDSSKIPLVGSANKPAPPKYPGKLILKSSAFENMGVIPDKYTCKGENINPPLEINDLPAETQSLVLILVDPDAPIKPFDHWVVFNINPKTTVISENAIPGEGILAQNSYGKGGYQGPCPVSGLHRYEFQIYALDQKLSISGGISKAELTKNMDVHVIDKGVLTGTFGK</sequence>
<dbReference type="InterPro" id="IPR008914">
    <property type="entry name" value="PEBP"/>
</dbReference>
<proteinExistence type="predicted"/>